<evidence type="ECO:0000259" key="1">
    <source>
        <dbReference type="Pfam" id="PF00478"/>
    </source>
</evidence>
<reference evidence="2" key="1">
    <citation type="journal article" date="2015" name="Nature">
        <title>Complex archaea that bridge the gap between prokaryotes and eukaryotes.</title>
        <authorList>
            <person name="Spang A."/>
            <person name="Saw J.H."/>
            <person name="Jorgensen S.L."/>
            <person name="Zaremba-Niedzwiedzka K."/>
            <person name="Martijn J."/>
            <person name="Lind A.E."/>
            <person name="van Eijk R."/>
            <person name="Schleper C."/>
            <person name="Guy L."/>
            <person name="Ettema T.J."/>
        </authorList>
    </citation>
    <scope>NUCLEOTIDE SEQUENCE</scope>
</reference>
<sequence>TKITPEGIEGLVEYKGTVTSIMDEICGGIQSGMAHSNAMTIPELRESARVWVQTVAGHIEGNPHSVIERV</sequence>
<dbReference type="SUPFAM" id="SSF51412">
    <property type="entry name" value="Inosine monophosphate dehydrogenase (IMPDH)"/>
    <property type="match status" value="1"/>
</dbReference>
<dbReference type="GO" id="GO:0003824">
    <property type="term" value="F:catalytic activity"/>
    <property type="evidence" value="ECO:0007669"/>
    <property type="project" value="InterPro"/>
</dbReference>
<protein>
    <recommendedName>
        <fullName evidence="1">IMP dehydrogenase/GMP reductase domain-containing protein</fullName>
    </recommendedName>
</protein>
<comment type="caution">
    <text evidence="2">The sequence shown here is derived from an EMBL/GenBank/DDBJ whole genome shotgun (WGS) entry which is preliminary data.</text>
</comment>
<gene>
    <name evidence="2" type="ORF">LCGC14_2916280</name>
</gene>
<dbReference type="AlphaFoldDB" id="A0A0F9AG72"/>
<evidence type="ECO:0000313" key="2">
    <source>
        <dbReference type="EMBL" id="KKK71201.1"/>
    </source>
</evidence>
<accession>A0A0F9AG72</accession>
<dbReference type="InterPro" id="IPR013785">
    <property type="entry name" value="Aldolase_TIM"/>
</dbReference>
<dbReference type="Gene3D" id="3.20.20.70">
    <property type="entry name" value="Aldolase class I"/>
    <property type="match status" value="1"/>
</dbReference>
<proteinExistence type="predicted"/>
<dbReference type="Pfam" id="PF00478">
    <property type="entry name" value="IMPDH"/>
    <property type="match status" value="1"/>
</dbReference>
<name>A0A0F9AG72_9ZZZZ</name>
<dbReference type="EMBL" id="LAZR01057840">
    <property type="protein sequence ID" value="KKK71201.1"/>
    <property type="molecule type" value="Genomic_DNA"/>
</dbReference>
<feature type="domain" description="IMP dehydrogenase/GMP reductase" evidence="1">
    <location>
        <begin position="2"/>
        <end position="64"/>
    </location>
</feature>
<organism evidence="2">
    <name type="scientific">marine sediment metagenome</name>
    <dbReference type="NCBI Taxonomy" id="412755"/>
    <lineage>
        <taxon>unclassified sequences</taxon>
        <taxon>metagenomes</taxon>
        <taxon>ecological metagenomes</taxon>
    </lineage>
</organism>
<dbReference type="InterPro" id="IPR001093">
    <property type="entry name" value="IMP_DH_GMPRt"/>
</dbReference>
<feature type="non-terminal residue" evidence="2">
    <location>
        <position position="1"/>
    </location>
</feature>